<organism evidence="5 6">
    <name type="scientific">Acrasis kona</name>
    <dbReference type="NCBI Taxonomy" id="1008807"/>
    <lineage>
        <taxon>Eukaryota</taxon>
        <taxon>Discoba</taxon>
        <taxon>Heterolobosea</taxon>
        <taxon>Tetramitia</taxon>
        <taxon>Eutetramitia</taxon>
        <taxon>Acrasidae</taxon>
        <taxon>Acrasis</taxon>
    </lineage>
</organism>
<evidence type="ECO:0000313" key="6">
    <source>
        <dbReference type="Proteomes" id="UP001431209"/>
    </source>
</evidence>
<keyword evidence="2" id="KW-0694">RNA-binding</keyword>
<feature type="domain" description="S1-like" evidence="4">
    <location>
        <begin position="22"/>
        <end position="79"/>
    </location>
</feature>
<dbReference type="InterPro" id="IPR001253">
    <property type="entry name" value="TIF_eIF-1A"/>
</dbReference>
<dbReference type="SUPFAM" id="SSF50249">
    <property type="entry name" value="Nucleic acid-binding proteins"/>
    <property type="match status" value="1"/>
</dbReference>
<dbReference type="AlphaFoldDB" id="A0AAW2YXQ0"/>
<proteinExistence type="inferred from homology"/>
<evidence type="ECO:0000259" key="4">
    <source>
        <dbReference type="Pfam" id="PF01176"/>
    </source>
</evidence>
<dbReference type="InterPro" id="IPR039294">
    <property type="entry name" value="EIF1AD"/>
</dbReference>
<accession>A0AAW2YXQ0</accession>
<keyword evidence="6" id="KW-1185">Reference proteome</keyword>
<dbReference type="InterPro" id="IPR012340">
    <property type="entry name" value="NA-bd_OB-fold"/>
</dbReference>
<dbReference type="GO" id="GO:0005634">
    <property type="term" value="C:nucleus"/>
    <property type="evidence" value="ECO:0007669"/>
    <property type="project" value="TreeGrafter"/>
</dbReference>
<evidence type="ECO:0000256" key="2">
    <source>
        <dbReference type="ARBA" id="ARBA00022884"/>
    </source>
</evidence>
<feature type="compositionally biased region" description="Basic and acidic residues" evidence="3">
    <location>
        <begin position="100"/>
        <end position="115"/>
    </location>
</feature>
<dbReference type="PANTHER" id="PTHR21641:SF0">
    <property type="entry name" value="RNA-BINDING PROTEIN EIF1AD-RELATED"/>
    <property type="match status" value="1"/>
</dbReference>
<sequence>MSRSRKHVTTQLTTEYPEPTENQNIVRVVGTRGTNQVEVEFPNLEKVLVMMPTRFQKLVWTKKNDYLIITTDRTEVNRGKFKGIIEHILLPQHIKHLKDEGKWPEQFDDEKKQESENIPGEDGNPQSTPEEEEDGSSSDEDSSFEEETNPNRIVFSDSDDYDDDDD</sequence>
<dbReference type="Gene3D" id="2.40.50.140">
    <property type="entry name" value="Nucleic acid-binding proteins"/>
    <property type="match status" value="1"/>
</dbReference>
<comment type="caution">
    <text evidence="5">The sequence shown here is derived from an EMBL/GenBank/DDBJ whole genome shotgun (WGS) entry which is preliminary data.</text>
</comment>
<comment type="similarity">
    <text evidence="1">Belongs to the EIF1AD family.</text>
</comment>
<dbReference type="Proteomes" id="UP001431209">
    <property type="component" value="Unassembled WGS sequence"/>
</dbReference>
<dbReference type="SMART" id="SM00652">
    <property type="entry name" value="eIF1a"/>
    <property type="match status" value="1"/>
</dbReference>
<dbReference type="PANTHER" id="PTHR21641">
    <property type="entry name" value="TRANSLATION INITIATION FACTOR-RELATED"/>
    <property type="match status" value="1"/>
</dbReference>
<evidence type="ECO:0000256" key="3">
    <source>
        <dbReference type="SAM" id="MobiDB-lite"/>
    </source>
</evidence>
<gene>
    <name evidence="5" type="ORF">AKO1_012329</name>
</gene>
<reference evidence="5 6" key="1">
    <citation type="submission" date="2024-03" db="EMBL/GenBank/DDBJ databases">
        <title>The Acrasis kona genome and developmental transcriptomes reveal deep origins of eukaryotic multicellular pathways.</title>
        <authorList>
            <person name="Sheikh S."/>
            <person name="Fu C.-J."/>
            <person name="Brown M.W."/>
            <person name="Baldauf S.L."/>
        </authorList>
    </citation>
    <scope>NUCLEOTIDE SEQUENCE [LARGE SCALE GENOMIC DNA]</scope>
    <source>
        <strain evidence="5 6">ATCC MYA-3509</strain>
    </source>
</reference>
<dbReference type="InterPro" id="IPR006196">
    <property type="entry name" value="RNA-binding_domain_S1_IF1"/>
</dbReference>
<dbReference type="EMBL" id="JAOPGA020000769">
    <property type="protein sequence ID" value="KAL0481545.1"/>
    <property type="molecule type" value="Genomic_DNA"/>
</dbReference>
<evidence type="ECO:0000313" key="5">
    <source>
        <dbReference type="EMBL" id="KAL0481545.1"/>
    </source>
</evidence>
<name>A0AAW2YXQ0_9EUKA</name>
<protein>
    <submittedName>
        <fullName evidence="5">RNA-binding protein EIF1AD</fullName>
    </submittedName>
</protein>
<dbReference type="GO" id="GO:0003723">
    <property type="term" value="F:RNA binding"/>
    <property type="evidence" value="ECO:0007669"/>
    <property type="project" value="UniProtKB-KW"/>
</dbReference>
<evidence type="ECO:0000256" key="1">
    <source>
        <dbReference type="ARBA" id="ARBA00007340"/>
    </source>
</evidence>
<feature type="compositionally biased region" description="Acidic residues" evidence="3">
    <location>
        <begin position="157"/>
        <end position="166"/>
    </location>
</feature>
<dbReference type="Pfam" id="PF01176">
    <property type="entry name" value="eIF-1a"/>
    <property type="match status" value="1"/>
</dbReference>
<feature type="compositionally biased region" description="Acidic residues" evidence="3">
    <location>
        <begin position="129"/>
        <end position="148"/>
    </location>
</feature>
<feature type="region of interest" description="Disordered" evidence="3">
    <location>
        <begin position="100"/>
        <end position="166"/>
    </location>
</feature>
<dbReference type="GO" id="GO:0003743">
    <property type="term" value="F:translation initiation factor activity"/>
    <property type="evidence" value="ECO:0007669"/>
    <property type="project" value="InterPro"/>
</dbReference>